<dbReference type="Proteomes" id="UP001172645">
    <property type="component" value="Unassembled WGS sequence"/>
</dbReference>
<dbReference type="Pfam" id="PF00563">
    <property type="entry name" value="EAL"/>
    <property type="match status" value="1"/>
</dbReference>
<dbReference type="PANTHER" id="PTHR33121">
    <property type="entry name" value="CYCLIC DI-GMP PHOSPHODIESTERASE PDEF"/>
    <property type="match status" value="1"/>
</dbReference>
<keyword evidence="3" id="KW-1185">Reference proteome</keyword>
<dbReference type="InterPro" id="IPR001633">
    <property type="entry name" value="EAL_dom"/>
</dbReference>
<dbReference type="EMBL" id="JARFYM010000031">
    <property type="protein sequence ID" value="MDL2402580.1"/>
    <property type="molecule type" value="Genomic_DNA"/>
</dbReference>
<evidence type="ECO:0000313" key="3">
    <source>
        <dbReference type="Proteomes" id="UP001172645"/>
    </source>
</evidence>
<protein>
    <submittedName>
        <fullName evidence="2">EAL domain-containing protein</fullName>
    </submittedName>
</protein>
<dbReference type="SMART" id="SM00052">
    <property type="entry name" value="EAL"/>
    <property type="match status" value="1"/>
</dbReference>
<dbReference type="Gene3D" id="3.20.20.450">
    <property type="entry name" value="EAL domain"/>
    <property type="match status" value="1"/>
</dbReference>
<evidence type="ECO:0000259" key="1">
    <source>
        <dbReference type="PROSITE" id="PS50883"/>
    </source>
</evidence>
<reference evidence="2" key="1">
    <citation type="submission" date="2023-06" db="EMBL/GenBank/DDBJ databases">
        <title>Phylogenetic Diversity of Rhizobium strains.</title>
        <authorList>
            <person name="Moura F.T."/>
            <person name="Helene L.C.F."/>
            <person name="Hungria M."/>
        </authorList>
    </citation>
    <scope>NUCLEOTIDE SEQUENCE</scope>
    <source>
        <strain evidence="2">CCGE526</strain>
    </source>
</reference>
<dbReference type="CDD" id="cd01948">
    <property type="entry name" value="EAL"/>
    <property type="match status" value="1"/>
</dbReference>
<dbReference type="RefSeq" id="WP_285871977.1">
    <property type="nucleotide sequence ID" value="NZ_JARFYM010000031.1"/>
</dbReference>
<feature type="domain" description="EAL" evidence="1">
    <location>
        <begin position="140"/>
        <end position="391"/>
    </location>
</feature>
<comment type="caution">
    <text evidence="2">The sequence shown here is derived from an EMBL/GenBank/DDBJ whole genome shotgun (WGS) entry which is preliminary data.</text>
</comment>
<dbReference type="InterPro" id="IPR035919">
    <property type="entry name" value="EAL_sf"/>
</dbReference>
<proteinExistence type="predicted"/>
<evidence type="ECO:0000313" key="2">
    <source>
        <dbReference type="EMBL" id="MDL2402580.1"/>
    </source>
</evidence>
<name>A0ABT7K1U7_9HYPH</name>
<dbReference type="PANTHER" id="PTHR33121:SF23">
    <property type="entry name" value="CYCLIC DI-GMP PHOSPHODIESTERASE PDEB"/>
    <property type="match status" value="1"/>
</dbReference>
<dbReference type="SUPFAM" id="SSF141868">
    <property type="entry name" value="EAL domain-like"/>
    <property type="match status" value="1"/>
</dbReference>
<organism evidence="2 3">
    <name type="scientific">Rhizobium mayense</name>
    <dbReference type="NCBI Taxonomy" id="1312184"/>
    <lineage>
        <taxon>Bacteria</taxon>
        <taxon>Pseudomonadati</taxon>
        <taxon>Pseudomonadota</taxon>
        <taxon>Alphaproteobacteria</taxon>
        <taxon>Hyphomicrobiales</taxon>
        <taxon>Rhizobiaceae</taxon>
        <taxon>Rhizobium/Agrobacterium group</taxon>
        <taxon>Rhizobium</taxon>
    </lineage>
</organism>
<accession>A0ABT7K1U7</accession>
<gene>
    <name evidence="2" type="ORF">PY649_27170</name>
</gene>
<dbReference type="InterPro" id="IPR050706">
    <property type="entry name" value="Cyclic-di-GMP_PDE-like"/>
</dbReference>
<dbReference type="PROSITE" id="PS50883">
    <property type="entry name" value="EAL"/>
    <property type="match status" value="1"/>
</dbReference>
<sequence>MIVGTSHTAYQRATDADSPLVLCFQNFLDISIAYGEDFANAVLDRLCARATALLKSEGISVLMRGSDRFLVADGAAQPAVSSGGYGGTETLLVTLGSKPLVVDGVAVLAALSAVAGGADAVCSFKPAPYGRIVGDRYKEMMAQAVDVYEAVAAGRLVLARQAIRATDDSELFYDECLARIAAPTGGQKLITPAEFLPAIEQLGLSRLFDRAVVLETISALRRSPSVRLGCNISAQSAVEDEYWTSLLGILAAEPQLADRLVIEVTETAALPDVDAARSLFLRLQALGCMVAIDDFGVGFTSIHQAMALQPDIIKIDGRFLKEAVGGPFGGEFLLRLVALASQLAAQVVIEGVEDEEFLQAAQAGGAHWVQGYYIGKPSHPRHLVTADDRIAPALPFGYGAQKGARVPFEAALMLDRYASELAVRAGE</sequence>